<reference evidence="2 3" key="1">
    <citation type="journal article" date="2016" name="Nat. Commun.">
        <title>Thousands of microbial genomes shed light on interconnected biogeochemical processes in an aquifer system.</title>
        <authorList>
            <person name="Anantharaman K."/>
            <person name="Brown C.T."/>
            <person name="Hug L.A."/>
            <person name="Sharon I."/>
            <person name="Castelle C.J."/>
            <person name="Probst A.J."/>
            <person name="Thomas B.C."/>
            <person name="Singh A."/>
            <person name="Wilkins M.J."/>
            <person name="Karaoz U."/>
            <person name="Brodie E.L."/>
            <person name="Williams K.H."/>
            <person name="Hubbard S.S."/>
            <person name="Banfield J.F."/>
        </authorList>
    </citation>
    <scope>NUCLEOTIDE SEQUENCE [LARGE SCALE GENOMIC DNA]</scope>
</reference>
<evidence type="ECO:0000313" key="3">
    <source>
        <dbReference type="Proteomes" id="UP000178249"/>
    </source>
</evidence>
<name>A0A1F6C5M2_9BACT</name>
<evidence type="ECO:0000259" key="1">
    <source>
        <dbReference type="PROSITE" id="PS51186"/>
    </source>
</evidence>
<dbReference type="Gene3D" id="3.40.630.30">
    <property type="match status" value="1"/>
</dbReference>
<proteinExistence type="predicted"/>
<protein>
    <recommendedName>
        <fullName evidence="1">N-acetyltransferase domain-containing protein</fullName>
    </recommendedName>
</protein>
<dbReference type="InterPro" id="IPR000182">
    <property type="entry name" value="GNAT_dom"/>
</dbReference>
<dbReference type="GO" id="GO:0016747">
    <property type="term" value="F:acyltransferase activity, transferring groups other than amino-acyl groups"/>
    <property type="evidence" value="ECO:0007669"/>
    <property type="project" value="InterPro"/>
</dbReference>
<dbReference type="InterPro" id="IPR016181">
    <property type="entry name" value="Acyl_CoA_acyltransferase"/>
</dbReference>
<feature type="domain" description="N-acetyltransferase" evidence="1">
    <location>
        <begin position="6"/>
        <end position="196"/>
    </location>
</feature>
<dbReference type="Pfam" id="PF21926">
    <property type="entry name" value="FeeM"/>
    <property type="match status" value="1"/>
</dbReference>
<dbReference type="SUPFAM" id="SSF55729">
    <property type="entry name" value="Acyl-CoA N-acyltransferases (Nat)"/>
    <property type="match status" value="1"/>
</dbReference>
<comment type="caution">
    <text evidence="2">The sequence shown here is derived from an EMBL/GenBank/DDBJ whole genome shotgun (WGS) entry which is preliminary data.</text>
</comment>
<dbReference type="EMBL" id="MFKP01000010">
    <property type="protein sequence ID" value="OGG44388.1"/>
    <property type="molecule type" value="Genomic_DNA"/>
</dbReference>
<dbReference type="AlphaFoldDB" id="A0A1F6C5M2"/>
<dbReference type="InterPro" id="IPR054597">
    <property type="entry name" value="FeeM_cat"/>
</dbReference>
<organism evidence="2 3">
    <name type="scientific">Candidatus Kaiserbacteria bacterium RIFCSPHIGHO2_01_FULL_48_10</name>
    <dbReference type="NCBI Taxonomy" id="1798476"/>
    <lineage>
        <taxon>Bacteria</taxon>
        <taxon>Candidatus Kaiseribacteriota</taxon>
    </lineage>
</organism>
<sequence length="232" mass="26372">MERSKEQIRDFGTDFETDIAAIEDLLTREYQGSGYVTEEEREDPAEMQRKRWLLTPPARVFMAYMRNGTLAGTVSVIPDTGQLPMGIVFENELNDMRTQGMRLAQAAQFAVDRKLMRKNTGARSLKKSAAPRTALALVKTAIHWSVEQNDIDMLCIAVNPRHKGFYTRVGFEIFGAEKLYPLARNNPAVPMRLNLKQLPNPRFAEKPEHFIIAEMRAVSEQHVLPAKRLRAG</sequence>
<accession>A0A1F6C5M2</accession>
<evidence type="ECO:0000313" key="2">
    <source>
        <dbReference type="EMBL" id="OGG44388.1"/>
    </source>
</evidence>
<gene>
    <name evidence="2" type="ORF">A2841_01795</name>
</gene>
<dbReference type="PROSITE" id="PS51186">
    <property type="entry name" value="GNAT"/>
    <property type="match status" value="1"/>
</dbReference>
<dbReference type="Proteomes" id="UP000178249">
    <property type="component" value="Unassembled WGS sequence"/>
</dbReference>